<dbReference type="Pfam" id="PF00270">
    <property type="entry name" value="DEAD"/>
    <property type="match status" value="1"/>
</dbReference>
<dbReference type="SMART" id="SM00487">
    <property type="entry name" value="DEXDc"/>
    <property type="match status" value="1"/>
</dbReference>
<dbReference type="RefSeq" id="WP_179824800.1">
    <property type="nucleotide sequence ID" value="NZ_JACCCO010000002.1"/>
</dbReference>
<dbReference type="PROSITE" id="PS51194">
    <property type="entry name" value="HELICASE_CTER"/>
    <property type="match status" value="1"/>
</dbReference>
<dbReference type="SUPFAM" id="SSF52540">
    <property type="entry name" value="P-loop containing nucleoside triphosphate hydrolases"/>
    <property type="match status" value="2"/>
</dbReference>
<dbReference type="CDD" id="cd04488">
    <property type="entry name" value="RecG_wedge_OBF"/>
    <property type="match status" value="1"/>
</dbReference>
<dbReference type="CDD" id="cd17992">
    <property type="entry name" value="DEXHc_RecG"/>
    <property type="match status" value="1"/>
</dbReference>
<evidence type="ECO:0000313" key="12">
    <source>
        <dbReference type="Proteomes" id="UP000576393"/>
    </source>
</evidence>
<dbReference type="GO" id="GO:0003678">
    <property type="term" value="F:DNA helicase activity"/>
    <property type="evidence" value="ECO:0007669"/>
    <property type="project" value="TreeGrafter"/>
</dbReference>
<evidence type="ECO:0000256" key="5">
    <source>
        <dbReference type="ARBA" id="ARBA00022840"/>
    </source>
</evidence>
<dbReference type="Proteomes" id="UP000576393">
    <property type="component" value="Unassembled WGS sequence"/>
</dbReference>
<dbReference type="InterPro" id="IPR027417">
    <property type="entry name" value="P-loop_NTPase"/>
</dbReference>
<dbReference type="GO" id="GO:0016787">
    <property type="term" value="F:hydrolase activity"/>
    <property type="evidence" value="ECO:0007669"/>
    <property type="project" value="UniProtKB-KW"/>
</dbReference>
<dbReference type="SUPFAM" id="SSF50249">
    <property type="entry name" value="Nucleic acid-binding proteins"/>
    <property type="match status" value="1"/>
</dbReference>
<proteinExistence type="predicted"/>
<sequence>MTSFDEPLTKALDPKTSKLLESVLGLRTVGDLLRHYPRRYAERGELTDLDDLQVDEHVTVVGEVTRLMRRPMRNKGGTWLEVEVVDGRRSKIYLSFFGRASHIAETRLRPGRRGMFAGKVGAFGQGDKRRWQLSHPEFEMFDETEADAEEFAAALVPIYPAGKDVTPWAIRRALGVVLDTLGPLDDPLPAELRTRHRLPGLAEALLAIHRPRDHADVSRARKRLKFDEAFTLQAVLVQRKMAAGSWPATPRPPRGDGLLADFDARLPFQLTEGQRDVGEEIAEDLARPHPMHRLLQGEVGAGKTVVALRAMLQVVDAGGQAVLLAPTEVLAQQHHRSITAMLGDLATGGMFGGTSVALLTGSLGAAARRSAMLDAASGAAGIVVGTHAVLQERVQFADLGLVVVDEQHRFGVEQRDALREKAGEGRPHVLVMTATPIPRTVAMTVFGDLTVSTLSQLPSGRAPITTHVVPAAEKPHFLDRAWTRLREEVELGRQAYIVCPRIGDLEGDEGDLAKGDDERRPPLAVLDVAAMLSEGPLSGLRTAVLHGKLPPEEKDAVMRAFARGEVDVLVATTVIEVGVDVPNSSVMVIMDADRFGVSQLHQLRGRVGRGGLPGLCLLVSDAPGGTPARQRLDAVAATLDGFELSRVDLEQRREGDVLGVAQSGRRSSLKMLQLLRDEEVILAARADAEEMLAADPELIGHPVLRTEIDRLLADERAEYLEKA</sequence>
<evidence type="ECO:0000313" key="11">
    <source>
        <dbReference type="EMBL" id="NYF42307.1"/>
    </source>
</evidence>
<evidence type="ECO:0000256" key="3">
    <source>
        <dbReference type="ARBA" id="ARBA00022801"/>
    </source>
</evidence>
<dbReference type="Gene3D" id="2.40.50.140">
    <property type="entry name" value="Nucleic acid-binding proteins"/>
    <property type="match status" value="1"/>
</dbReference>
<dbReference type="Gene3D" id="3.40.50.300">
    <property type="entry name" value="P-loop containing nucleotide triphosphate hydrolases"/>
    <property type="match status" value="2"/>
</dbReference>
<dbReference type="EMBL" id="JACCCO010000002">
    <property type="protein sequence ID" value="NYF42307.1"/>
    <property type="molecule type" value="Genomic_DNA"/>
</dbReference>
<dbReference type="InterPro" id="IPR011545">
    <property type="entry name" value="DEAD/DEAH_box_helicase_dom"/>
</dbReference>
<protein>
    <recommendedName>
        <fullName evidence="8">Probable DNA 3'-5' helicase RecG</fullName>
    </recommendedName>
</protein>
<dbReference type="InterPro" id="IPR047112">
    <property type="entry name" value="RecG/Mfd"/>
</dbReference>
<keyword evidence="6" id="KW-0238">DNA-binding</keyword>
<dbReference type="InterPro" id="IPR012340">
    <property type="entry name" value="NA-bd_OB-fold"/>
</dbReference>
<keyword evidence="12" id="KW-1185">Reference proteome</keyword>
<evidence type="ECO:0000256" key="2">
    <source>
        <dbReference type="ARBA" id="ARBA00022763"/>
    </source>
</evidence>
<dbReference type="SMART" id="SM00490">
    <property type="entry name" value="HELICc"/>
    <property type="match status" value="1"/>
</dbReference>
<dbReference type="InterPro" id="IPR033454">
    <property type="entry name" value="RecG_wedge"/>
</dbReference>
<dbReference type="GO" id="GO:0003677">
    <property type="term" value="F:DNA binding"/>
    <property type="evidence" value="ECO:0007669"/>
    <property type="project" value="UniProtKB-KW"/>
</dbReference>
<dbReference type="GO" id="GO:0005524">
    <property type="term" value="F:ATP binding"/>
    <property type="evidence" value="ECO:0007669"/>
    <property type="project" value="UniProtKB-KW"/>
</dbReference>
<gene>
    <name evidence="11" type="ORF">HDA43_004508</name>
</gene>
<evidence type="ECO:0000256" key="8">
    <source>
        <dbReference type="ARBA" id="ARBA00049819"/>
    </source>
</evidence>
<keyword evidence="7" id="KW-0234">DNA repair</keyword>
<dbReference type="InterPro" id="IPR045562">
    <property type="entry name" value="RecG_dom3_C"/>
</dbReference>
<dbReference type="PROSITE" id="PS51192">
    <property type="entry name" value="HELICASE_ATP_BIND_1"/>
    <property type="match status" value="1"/>
</dbReference>
<dbReference type="Pfam" id="PF00271">
    <property type="entry name" value="Helicase_C"/>
    <property type="match status" value="1"/>
</dbReference>
<dbReference type="InterPro" id="IPR014001">
    <property type="entry name" value="Helicase_ATP-bd"/>
</dbReference>
<evidence type="ECO:0000256" key="4">
    <source>
        <dbReference type="ARBA" id="ARBA00022806"/>
    </source>
</evidence>
<evidence type="ECO:0000256" key="7">
    <source>
        <dbReference type="ARBA" id="ARBA00023204"/>
    </source>
</evidence>
<dbReference type="Pfam" id="PF17191">
    <property type="entry name" value="RecG_wedge"/>
    <property type="match status" value="1"/>
</dbReference>
<dbReference type="AlphaFoldDB" id="A0A852UXC5"/>
<feature type="domain" description="Helicase C-terminal" evidence="10">
    <location>
        <begin position="477"/>
        <end position="650"/>
    </location>
</feature>
<comment type="caution">
    <text evidence="11">The sequence shown here is derived from an EMBL/GenBank/DDBJ whole genome shotgun (WGS) entry which is preliminary data.</text>
</comment>
<dbReference type="NCBIfam" id="NF008167">
    <property type="entry name" value="PRK10917.2-1"/>
    <property type="match status" value="1"/>
</dbReference>
<dbReference type="PANTHER" id="PTHR47964:SF1">
    <property type="entry name" value="ATP-DEPENDENT DNA HELICASE HOMOLOG RECG, CHLOROPLASTIC"/>
    <property type="match status" value="1"/>
</dbReference>
<keyword evidence="4 11" id="KW-0347">Helicase</keyword>
<dbReference type="InterPro" id="IPR001650">
    <property type="entry name" value="Helicase_C-like"/>
</dbReference>
<organism evidence="11 12">
    <name type="scientific">Streptosporangium sandarakinum</name>
    <dbReference type="NCBI Taxonomy" id="1260955"/>
    <lineage>
        <taxon>Bacteria</taxon>
        <taxon>Bacillati</taxon>
        <taxon>Actinomycetota</taxon>
        <taxon>Actinomycetes</taxon>
        <taxon>Streptosporangiales</taxon>
        <taxon>Streptosporangiaceae</taxon>
        <taxon>Streptosporangium</taxon>
    </lineage>
</organism>
<evidence type="ECO:0000256" key="1">
    <source>
        <dbReference type="ARBA" id="ARBA00022741"/>
    </source>
</evidence>
<evidence type="ECO:0000259" key="9">
    <source>
        <dbReference type="PROSITE" id="PS51192"/>
    </source>
</evidence>
<reference evidence="11 12" key="1">
    <citation type="submission" date="2020-07" db="EMBL/GenBank/DDBJ databases">
        <title>Sequencing the genomes of 1000 actinobacteria strains.</title>
        <authorList>
            <person name="Klenk H.-P."/>
        </authorList>
    </citation>
    <scope>NUCLEOTIDE SEQUENCE [LARGE SCALE GENOMIC DNA]</scope>
    <source>
        <strain evidence="11 12">DSM 45763</strain>
    </source>
</reference>
<keyword evidence="3 11" id="KW-0378">Hydrolase</keyword>
<accession>A0A852UXC5</accession>
<feature type="domain" description="Helicase ATP-binding" evidence="9">
    <location>
        <begin position="284"/>
        <end position="454"/>
    </location>
</feature>
<keyword evidence="2" id="KW-0227">DNA damage</keyword>
<keyword evidence="5" id="KW-0067">ATP-binding</keyword>
<keyword evidence="1" id="KW-0547">Nucleotide-binding</keyword>
<name>A0A852UXC5_9ACTN</name>
<dbReference type="GO" id="GO:0006281">
    <property type="term" value="P:DNA repair"/>
    <property type="evidence" value="ECO:0007669"/>
    <property type="project" value="UniProtKB-KW"/>
</dbReference>
<dbReference type="PANTHER" id="PTHR47964">
    <property type="entry name" value="ATP-DEPENDENT DNA HELICASE HOMOLOG RECG, CHLOROPLASTIC"/>
    <property type="match status" value="1"/>
</dbReference>
<dbReference type="Pfam" id="PF19833">
    <property type="entry name" value="RecG_dom3_C"/>
    <property type="match status" value="1"/>
</dbReference>
<evidence type="ECO:0000259" key="10">
    <source>
        <dbReference type="PROSITE" id="PS51194"/>
    </source>
</evidence>
<evidence type="ECO:0000256" key="6">
    <source>
        <dbReference type="ARBA" id="ARBA00023125"/>
    </source>
</evidence>